<keyword evidence="3" id="KW-1185">Reference proteome</keyword>
<accession>A0A8H4Q0P1</accession>
<dbReference type="Gene3D" id="2.10.110.10">
    <property type="entry name" value="Cysteine Rich Protein"/>
    <property type="match status" value="1"/>
</dbReference>
<feature type="compositionally biased region" description="Polar residues" evidence="1">
    <location>
        <begin position="13"/>
        <end position="25"/>
    </location>
</feature>
<reference evidence="2 3" key="1">
    <citation type="journal article" date="2020" name="G3 (Bethesda)">
        <title>Genetic Underpinnings of Host Manipulation by Ophiocordyceps as Revealed by Comparative Transcriptomics.</title>
        <authorList>
            <person name="Will I."/>
            <person name="Das B."/>
            <person name="Trinh T."/>
            <person name="Brachmann A."/>
            <person name="Ohm R.A."/>
            <person name="de Bekker C."/>
        </authorList>
    </citation>
    <scope>NUCLEOTIDE SEQUENCE [LARGE SCALE GENOMIC DNA]</scope>
    <source>
        <strain evidence="2 3">EC05</strain>
    </source>
</reference>
<evidence type="ECO:0000313" key="2">
    <source>
        <dbReference type="EMBL" id="KAF4580960.1"/>
    </source>
</evidence>
<feature type="compositionally biased region" description="Low complexity" evidence="1">
    <location>
        <begin position="185"/>
        <end position="197"/>
    </location>
</feature>
<feature type="compositionally biased region" description="Basic and acidic residues" evidence="1">
    <location>
        <begin position="1"/>
        <end position="12"/>
    </location>
</feature>
<protein>
    <recommendedName>
        <fullName evidence="4">LIM zinc-binding domain-containing protein</fullName>
    </recommendedName>
</protein>
<dbReference type="AlphaFoldDB" id="A0A8H4Q0P1"/>
<dbReference type="EMBL" id="JAACLJ010000009">
    <property type="protein sequence ID" value="KAF4580960.1"/>
    <property type="molecule type" value="Genomic_DNA"/>
</dbReference>
<name>A0A8H4Q0P1_9HYPO</name>
<evidence type="ECO:0000313" key="3">
    <source>
        <dbReference type="Proteomes" id="UP000562929"/>
    </source>
</evidence>
<feature type="region of interest" description="Disordered" evidence="1">
    <location>
        <begin position="176"/>
        <end position="197"/>
    </location>
</feature>
<proteinExistence type="predicted"/>
<sequence>MDPLSPRERPDQRSLSSDPQPAESTTIPMANSDPFTCTFCRGTSTGRPRVLGRSARLACEACHSALLNLSICWVCGEMIVRGDECVSLGWCFWHRACYGCLLCGCRRLCSGVPVAGDGSTEVSEPPLCAMCVVDVEADGMDELSMVQRGLRRISLIDGGVTRRRWLSRLRHGMGRRDEGSSAVQGAAAGGATTMTTTTTSTTTTIWVDIHDPVNGSSFMPSPLKPVPPFMRAGGHHVGASSSSWELGQ</sequence>
<feature type="region of interest" description="Disordered" evidence="1">
    <location>
        <begin position="1"/>
        <end position="25"/>
    </location>
</feature>
<evidence type="ECO:0008006" key="4">
    <source>
        <dbReference type="Google" id="ProtNLM"/>
    </source>
</evidence>
<evidence type="ECO:0000256" key="1">
    <source>
        <dbReference type="SAM" id="MobiDB-lite"/>
    </source>
</evidence>
<dbReference type="Proteomes" id="UP000562929">
    <property type="component" value="Unassembled WGS sequence"/>
</dbReference>
<organism evidence="2 3">
    <name type="scientific">Ophiocordyceps camponoti-floridani</name>
    <dbReference type="NCBI Taxonomy" id="2030778"/>
    <lineage>
        <taxon>Eukaryota</taxon>
        <taxon>Fungi</taxon>
        <taxon>Dikarya</taxon>
        <taxon>Ascomycota</taxon>
        <taxon>Pezizomycotina</taxon>
        <taxon>Sordariomycetes</taxon>
        <taxon>Hypocreomycetidae</taxon>
        <taxon>Hypocreales</taxon>
        <taxon>Ophiocordycipitaceae</taxon>
        <taxon>Ophiocordyceps</taxon>
    </lineage>
</organism>
<comment type="caution">
    <text evidence="2">The sequence shown here is derived from an EMBL/GenBank/DDBJ whole genome shotgun (WGS) entry which is preliminary data.</text>
</comment>
<dbReference type="OrthoDB" id="8062037at2759"/>
<gene>
    <name evidence="2" type="ORF">GQ602_007097</name>
</gene>